<sequence>MNDDNLKEISASALLGDETPSEEFSGIEEEAQEEISIAVPFDPDQIEVTTKAMTIDLILSRIQSGAINLQPDFQRRWGIWSRRRQTRLIESLLLRIPLPTFYAAEDEDENWEIVDGIQRLSTIARFIKPAILYEQPFELEGLEYLHEFEGERYDGLTPRLQRRLRETELIVHLIRHGTPVDVKFNIFGRINTGGMALTAQELRHAIIPGPGRQILEDWAASERFREATAYSVKPDRMNDRELVLRFVAFSMTPYSEYRDKDLDTFLVEAMKRLNVLSTQELSAIYSAFEKAMHAAYRIFGNDAFRKRYNPSAGRSLVNKALFEAMSTTFAQLSDEEIEHLVERGDQVRADFIALCNERAFDSAISQGTNNPNKVAIRFTSINKMIKNILSC</sequence>
<reference evidence="3" key="1">
    <citation type="submission" date="2023-03" db="EMBL/GenBank/DDBJ databases">
        <title>Edaphobacter sp.</title>
        <authorList>
            <person name="Huber K.J."/>
            <person name="Papendorf J."/>
            <person name="Pilke C."/>
            <person name="Bunk B."/>
            <person name="Sproeer C."/>
            <person name="Pester M."/>
        </authorList>
    </citation>
    <scope>NUCLEOTIDE SEQUENCE</scope>
    <source>
        <strain evidence="3">DSM 109919</strain>
    </source>
</reference>
<proteinExistence type="predicted"/>
<protein>
    <submittedName>
        <fullName evidence="3">DUF262 domain-containing protein</fullName>
    </submittedName>
</protein>
<dbReference type="Pfam" id="PF03235">
    <property type="entry name" value="GmrSD_N"/>
    <property type="match status" value="1"/>
</dbReference>
<evidence type="ECO:0000313" key="3">
    <source>
        <dbReference type="EMBL" id="XBH09012.1"/>
    </source>
</evidence>
<evidence type="ECO:0000259" key="2">
    <source>
        <dbReference type="Pfam" id="PF03235"/>
    </source>
</evidence>
<feature type="domain" description="GmrSD restriction endonucleases N-terminal" evidence="2">
    <location>
        <begin position="59"/>
        <end position="207"/>
    </location>
</feature>
<dbReference type="PANTHER" id="PTHR39639">
    <property type="entry name" value="CHROMOSOME 16, WHOLE GENOME SHOTGUN SEQUENCE"/>
    <property type="match status" value="1"/>
</dbReference>
<name>A0AAU7CV59_9BACT</name>
<organism evidence="3">
    <name type="scientific">Edaphobacter paludis</name>
    <dbReference type="NCBI Taxonomy" id="3035702"/>
    <lineage>
        <taxon>Bacteria</taxon>
        <taxon>Pseudomonadati</taxon>
        <taxon>Acidobacteriota</taxon>
        <taxon>Terriglobia</taxon>
        <taxon>Terriglobales</taxon>
        <taxon>Acidobacteriaceae</taxon>
        <taxon>Edaphobacter</taxon>
    </lineage>
</organism>
<feature type="region of interest" description="Disordered" evidence="1">
    <location>
        <begin position="1"/>
        <end position="21"/>
    </location>
</feature>
<evidence type="ECO:0000256" key="1">
    <source>
        <dbReference type="SAM" id="MobiDB-lite"/>
    </source>
</evidence>
<accession>A0AAU7CV59</accession>
<dbReference type="InterPro" id="IPR004919">
    <property type="entry name" value="GmrSD_N"/>
</dbReference>
<dbReference type="AlphaFoldDB" id="A0AAU7CV59"/>
<dbReference type="EMBL" id="CP121194">
    <property type="protein sequence ID" value="XBH09012.1"/>
    <property type="molecule type" value="Genomic_DNA"/>
</dbReference>
<dbReference type="PANTHER" id="PTHR39639:SF1">
    <property type="entry name" value="DUF262 DOMAIN-CONTAINING PROTEIN"/>
    <property type="match status" value="1"/>
</dbReference>
<gene>
    <name evidence="3" type="ORF">P4G45_10975</name>
</gene>
<dbReference type="KEGG" id="epl:P4G45_10975"/>
<dbReference type="RefSeq" id="WP_348266521.1">
    <property type="nucleotide sequence ID" value="NZ_CP121194.1"/>
</dbReference>